<sequence length="138" mass="14948">MPAGVHGVEEGGKQCSSTKEQVKWQGEEEKPPISCGKSKVMAGDVAFLPPARPPTYDLTHAQCRTHRSNRPRGLAKLPILPAPTMERRTAAGFSRGLRTQRELEAGVAMFVIACQRPHSVAHVVELCHNSPETQAGNS</sequence>
<evidence type="ECO:0000313" key="1">
    <source>
        <dbReference type="EMBL" id="KAH8014178.1"/>
    </source>
</evidence>
<reference evidence="1" key="1">
    <citation type="submission" date="2021-08" db="EMBL/GenBank/DDBJ databases">
        <title>The first chromosome-level gecko genome reveals the dynamic sex chromosomes of Neotropical dwarf geckos (Sphaerodactylidae: Sphaerodactylus).</title>
        <authorList>
            <person name="Pinto B.J."/>
            <person name="Keating S.E."/>
            <person name="Gamble T."/>
        </authorList>
    </citation>
    <scope>NUCLEOTIDE SEQUENCE</scope>
    <source>
        <strain evidence="1">TG3544</strain>
    </source>
</reference>
<gene>
    <name evidence="1" type="ORF">K3G42_026664</name>
</gene>
<accession>A0ACB8G3F7</accession>
<keyword evidence="2" id="KW-1185">Reference proteome</keyword>
<dbReference type="Proteomes" id="UP000827872">
    <property type="component" value="Linkage Group LG02"/>
</dbReference>
<organism evidence="1 2">
    <name type="scientific">Sphaerodactylus townsendi</name>
    <dbReference type="NCBI Taxonomy" id="933632"/>
    <lineage>
        <taxon>Eukaryota</taxon>
        <taxon>Metazoa</taxon>
        <taxon>Chordata</taxon>
        <taxon>Craniata</taxon>
        <taxon>Vertebrata</taxon>
        <taxon>Euteleostomi</taxon>
        <taxon>Lepidosauria</taxon>
        <taxon>Squamata</taxon>
        <taxon>Bifurcata</taxon>
        <taxon>Gekkota</taxon>
        <taxon>Sphaerodactylidae</taxon>
        <taxon>Sphaerodactylus</taxon>
    </lineage>
</organism>
<protein>
    <submittedName>
        <fullName evidence="1">Uncharacterized protein</fullName>
    </submittedName>
</protein>
<comment type="caution">
    <text evidence="1">The sequence shown here is derived from an EMBL/GenBank/DDBJ whole genome shotgun (WGS) entry which is preliminary data.</text>
</comment>
<dbReference type="EMBL" id="CM037615">
    <property type="protein sequence ID" value="KAH8014178.1"/>
    <property type="molecule type" value="Genomic_DNA"/>
</dbReference>
<evidence type="ECO:0000313" key="2">
    <source>
        <dbReference type="Proteomes" id="UP000827872"/>
    </source>
</evidence>
<name>A0ACB8G3F7_9SAUR</name>
<proteinExistence type="predicted"/>